<reference evidence="2 3" key="1">
    <citation type="journal article" date="2014" name="Int. J. Syst. Evol. Microbiol.">
        <title>Celeribacter indicus sp. nov., a polycyclic aromatic hydrocarbon-degrading bacterium from deep-sea sediment and reclassification of Huaishuia halophila as Celeribacter halophilus comb. nov.</title>
        <authorList>
            <person name="Lai Q."/>
            <person name="Cao J."/>
            <person name="Yuan J."/>
            <person name="Li F."/>
            <person name="Shao Z."/>
        </authorList>
    </citation>
    <scope>NUCLEOTIDE SEQUENCE [LARGE SCALE GENOMIC DNA]</scope>
    <source>
        <strain evidence="2">P73</strain>
    </source>
</reference>
<evidence type="ECO:0000259" key="1">
    <source>
        <dbReference type="Pfam" id="PF10026"/>
    </source>
</evidence>
<evidence type="ECO:0000313" key="3">
    <source>
        <dbReference type="Proteomes" id="UP000031521"/>
    </source>
</evidence>
<name>A0A0B5E3N1_9RHOB</name>
<dbReference type="OrthoDB" id="69012at2"/>
<gene>
    <name evidence="2" type="ORF">P73_2946</name>
</gene>
<dbReference type="EMBL" id="CP004393">
    <property type="protein sequence ID" value="AJE47661.1"/>
    <property type="molecule type" value="Genomic_DNA"/>
</dbReference>
<dbReference type="RefSeq" id="WP_043870171.1">
    <property type="nucleotide sequence ID" value="NZ_CP004393.1"/>
</dbReference>
<feature type="domain" description="DUF2268" evidence="1">
    <location>
        <begin position="47"/>
        <end position="191"/>
    </location>
</feature>
<dbReference type="HOGENOM" id="CLU_086343_0_0_5"/>
<dbReference type="InterPro" id="IPR018728">
    <property type="entry name" value="DUF2268"/>
</dbReference>
<dbReference type="Pfam" id="PF10026">
    <property type="entry name" value="DUF2268"/>
    <property type="match status" value="1"/>
</dbReference>
<accession>A0A0B5E3N1</accession>
<dbReference type="Proteomes" id="UP000031521">
    <property type="component" value="Chromosome"/>
</dbReference>
<dbReference type="KEGG" id="cid:P73_2946"/>
<sequence length="213" mass="23174">MTMLNFHVLDARGHLSGDRDWLLDRLRAAYASAAPLLPLGPLDVVLRAGDRVIPEKGHLGYAPEAGRIEIVVDPANPALRDNRAASLERMFAHELHHAARWEGPGYGATLGEALVSEGLAGQFSYALYGPPVEPWDALPMNEVRAHFDRAAEDWTSGYDHARWFFGTGDLPRWLGYSIGYLLVGRLLSTAAGLSAAGLVHAPALRFRAGLKMA</sequence>
<dbReference type="AlphaFoldDB" id="A0A0B5E3N1"/>
<evidence type="ECO:0000313" key="2">
    <source>
        <dbReference type="EMBL" id="AJE47661.1"/>
    </source>
</evidence>
<keyword evidence="3" id="KW-1185">Reference proteome</keyword>
<organism evidence="2 3">
    <name type="scientific">Celeribacter indicus</name>
    <dbReference type="NCBI Taxonomy" id="1208324"/>
    <lineage>
        <taxon>Bacteria</taxon>
        <taxon>Pseudomonadati</taxon>
        <taxon>Pseudomonadota</taxon>
        <taxon>Alphaproteobacteria</taxon>
        <taxon>Rhodobacterales</taxon>
        <taxon>Roseobacteraceae</taxon>
        <taxon>Celeribacter</taxon>
    </lineage>
</organism>
<protein>
    <recommendedName>
        <fullName evidence="1">DUF2268 domain-containing protein</fullName>
    </recommendedName>
</protein>
<proteinExistence type="predicted"/>